<keyword evidence="1" id="KW-0472">Membrane</keyword>
<comment type="caution">
    <text evidence="2">The sequence shown here is derived from an EMBL/GenBank/DDBJ whole genome shotgun (WGS) entry which is preliminary data.</text>
</comment>
<proteinExistence type="predicted"/>
<protein>
    <submittedName>
        <fullName evidence="2">Uncharacterized protein</fullName>
    </submittedName>
</protein>
<dbReference type="Proteomes" id="UP000266886">
    <property type="component" value="Unassembled WGS sequence"/>
</dbReference>
<keyword evidence="1" id="KW-0812">Transmembrane</keyword>
<evidence type="ECO:0000313" key="3">
    <source>
        <dbReference type="Proteomes" id="UP000266886"/>
    </source>
</evidence>
<sequence>MGLFGLIGLLVSPFFMMTVWYASENNGSFGQAFSKGFADGKRIYLPLLGLAVLAGLLYFVGYVLAFLGLIIAIPVVLLAQAHAYRQISGGPVPVEDEFPAQL</sequence>
<evidence type="ECO:0000256" key="1">
    <source>
        <dbReference type="SAM" id="Phobius"/>
    </source>
</evidence>
<accession>A0ABX9UH77</accession>
<feature type="transmembrane region" description="Helical" evidence="1">
    <location>
        <begin position="44"/>
        <end position="77"/>
    </location>
</feature>
<dbReference type="EMBL" id="RDRE01000111">
    <property type="protein sequence ID" value="RMD15386.1"/>
    <property type="molecule type" value="Genomic_DNA"/>
</dbReference>
<evidence type="ECO:0000313" key="2">
    <source>
        <dbReference type="EMBL" id="RMD15386.1"/>
    </source>
</evidence>
<keyword evidence="3" id="KW-1185">Reference proteome</keyword>
<reference evidence="2 3" key="1">
    <citation type="submission" date="2018-10" db="EMBL/GenBank/DDBJ databases">
        <title>Whole genome sequence of Corynebacterium gottingense DSM 130494T.</title>
        <authorList>
            <person name="Bernier A.-M."/>
            <person name="Bernard K."/>
        </authorList>
    </citation>
    <scope>NUCLEOTIDE SEQUENCE [LARGE SCALE GENOMIC DNA]</scope>
    <source>
        <strain evidence="2 3">DSM 103494</strain>
    </source>
</reference>
<organism evidence="2 3">
    <name type="scientific">Corynebacterium gottingense</name>
    <dbReference type="NCBI Taxonomy" id="2041036"/>
    <lineage>
        <taxon>Bacteria</taxon>
        <taxon>Bacillati</taxon>
        <taxon>Actinomycetota</taxon>
        <taxon>Actinomycetes</taxon>
        <taxon>Mycobacteriales</taxon>
        <taxon>Corynebacteriaceae</taxon>
        <taxon>Corynebacterium</taxon>
    </lineage>
</organism>
<name>A0ABX9UH77_9CORY</name>
<feature type="transmembrane region" description="Helical" evidence="1">
    <location>
        <begin position="6"/>
        <end position="23"/>
    </location>
</feature>
<gene>
    <name evidence="2" type="ORF">EAW56_12010</name>
</gene>
<keyword evidence="1" id="KW-1133">Transmembrane helix</keyword>